<dbReference type="PANTHER" id="PTHR33480:SF1">
    <property type="entry name" value="TYR RECOMBINASE DOMAIN-CONTAINING PROTEIN"/>
    <property type="match status" value="1"/>
</dbReference>
<evidence type="ECO:0000313" key="3">
    <source>
        <dbReference type="Proteomes" id="UP001458880"/>
    </source>
</evidence>
<dbReference type="Proteomes" id="UP001458880">
    <property type="component" value="Unassembled WGS sequence"/>
</dbReference>
<comment type="caution">
    <text evidence="2">The sequence shown here is derived from an EMBL/GenBank/DDBJ whole genome shotgun (WGS) entry which is preliminary data.</text>
</comment>
<dbReference type="GO" id="GO:0008270">
    <property type="term" value="F:zinc ion binding"/>
    <property type="evidence" value="ECO:0007669"/>
    <property type="project" value="InterPro"/>
</dbReference>
<keyword evidence="3" id="KW-1185">Reference proteome</keyword>
<dbReference type="GO" id="GO:0005634">
    <property type="term" value="C:nucleus"/>
    <property type="evidence" value="ECO:0007669"/>
    <property type="project" value="InterPro"/>
</dbReference>
<organism evidence="2 3">
    <name type="scientific">Popillia japonica</name>
    <name type="common">Japanese beetle</name>
    <dbReference type="NCBI Taxonomy" id="7064"/>
    <lineage>
        <taxon>Eukaryota</taxon>
        <taxon>Metazoa</taxon>
        <taxon>Ecdysozoa</taxon>
        <taxon>Arthropoda</taxon>
        <taxon>Hexapoda</taxon>
        <taxon>Insecta</taxon>
        <taxon>Pterygota</taxon>
        <taxon>Neoptera</taxon>
        <taxon>Endopterygota</taxon>
        <taxon>Coleoptera</taxon>
        <taxon>Polyphaga</taxon>
        <taxon>Scarabaeiformia</taxon>
        <taxon>Scarabaeidae</taxon>
        <taxon>Rutelinae</taxon>
        <taxon>Popillia</taxon>
    </lineage>
</organism>
<evidence type="ECO:0000259" key="1">
    <source>
        <dbReference type="SMART" id="SM00868"/>
    </source>
</evidence>
<dbReference type="AlphaFoldDB" id="A0AAW1K229"/>
<proteinExistence type="predicted"/>
<protein>
    <recommendedName>
        <fullName evidence="1">ZAD domain-containing protein</fullName>
    </recommendedName>
</protein>
<dbReference type="PANTHER" id="PTHR33480">
    <property type="entry name" value="SET DOMAIN-CONTAINING PROTEIN-RELATED"/>
    <property type="match status" value="1"/>
</dbReference>
<feature type="domain" description="ZAD" evidence="1">
    <location>
        <begin position="6"/>
        <end position="78"/>
    </location>
</feature>
<dbReference type="SMART" id="SM00868">
    <property type="entry name" value="zf-AD"/>
    <property type="match status" value="1"/>
</dbReference>
<gene>
    <name evidence="2" type="ORF">QE152_g25421</name>
</gene>
<dbReference type="InterPro" id="IPR012934">
    <property type="entry name" value="Znf_AD"/>
</dbReference>
<dbReference type="EMBL" id="JASPKY010000279">
    <property type="protein sequence ID" value="KAK9711469.1"/>
    <property type="molecule type" value="Genomic_DNA"/>
</dbReference>
<accession>A0AAW1K229</accession>
<sequence>MEDVNICRLCLNSVSECINNLTDEYFTVYKAKIKFILPEIDLNMMPVFNICKDCAQLLSTTYKFKCDCIEIQEVIYRYMLERNTTSLNLQDVQSFQNNQNNNSEENLCSDIKNEIDVEDIRVDIKTITKQEDLHIPFNYDNPGDSSEELFKIESKYLPILSSSDSISHSIDDTSLPEITSTNPVESPIVILNKKRRRKHCCPFCDQVHVNFARHLQRRHKDKAIVQEFLSLEKQSPKRKKLIAKLRQEGDFRSCNIVPVMDRNNKFETNYIPCKFCRGYYSHRTLQRHTKKCFFNPTPSLRCKAQIEGQILMSGEFSPDDILKTSGLLYVMRADATSLAAKTDPIICEVGRRYIQTHKQKGLLLVAKRKMRRLARLLIRVKKMAKSSLLTLLDVLKPEHFNMLIKATCDIAEYNKETRSFKSPSLAFQMGPLLKNAINVAFSLEIKKPDMFTKRLVDLKALTKLIEADWVYKMSREVGEDLACNNAAVEDLQNIDFVGENEIINELSFPLKKSLKRTLVPWTKEQKKYTEEFFKNHITKKIVPKKDEVMTLISRYPAVFENRTWAVIKVYVHNQFKRK</sequence>
<evidence type="ECO:0000313" key="2">
    <source>
        <dbReference type="EMBL" id="KAK9711469.1"/>
    </source>
</evidence>
<name>A0AAW1K229_POPJA</name>
<reference evidence="2 3" key="1">
    <citation type="journal article" date="2024" name="BMC Genomics">
        <title>De novo assembly and annotation of Popillia japonica's genome with initial clues to its potential as an invasive pest.</title>
        <authorList>
            <person name="Cucini C."/>
            <person name="Boschi S."/>
            <person name="Funari R."/>
            <person name="Cardaioli E."/>
            <person name="Iannotti N."/>
            <person name="Marturano G."/>
            <person name="Paoli F."/>
            <person name="Bruttini M."/>
            <person name="Carapelli A."/>
            <person name="Frati F."/>
            <person name="Nardi F."/>
        </authorList>
    </citation>
    <scope>NUCLEOTIDE SEQUENCE [LARGE SCALE GENOMIC DNA]</scope>
    <source>
        <strain evidence="2">DMR45628</strain>
    </source>
</reference>